<evidence type="ECO:0000256" key="9">
    <source>
        <dbReference type="ARBA" id="ARBA00023136"/>
    </source>
</evidence>
<evidence type="ECO:0000256" key="8">
    <source>
        <dbReference type="ARBA" id="ARBA00023065"/>
    </source>
</evidence>
<feature type="transmembrane region" description="Helical" evidence="13">
    <location>
        <begin position="128"/>
        <end position="153"/>
    </location>
</feature>
<dbReference type="InterPro" id="IPR016449">
    <property type="entry name" value="K_chnl_inward-rec_Kir"/>
</dbReference>
<evidence type="ECO:0000313" key="17">
    <source>
        <dbReference type="Proteomes" id="UP000276133"/>
    </source>
</evidence>
<keyword evidence="8 11" id="KW-0406">Ion transport</keyword>
<dbReference type="SUPFAM" id="SSF81296">
    <property type="entry name" value="E set domains"/>
    <property type="match status" value="1"/>
</dbReference>
<dbReference type="PANTHER" id="PTHR11767">
    <property type="entry name" value="INWARD RECTIFIER POTASSIUM CHANNEL"/>
    <property type="match status" value="1"/>
</dbReference>
<keyword evidence="6 11" id="KW-0630">Potassium</keyword>
<proteinExistence type="inferred from homology"/>
<feature type="domain" description="Inward rectifier potassium channel C-terminal" evidence="15">
    <location>
        <begin position="165"/>
        <end position="341"/>
    </location>
</feature>
<evidence type="ECO:0000256" key="7">
    <source>
        <dbReference type="ARBA" id="ARBA00022989"/>
    </source>
</evidence>
<comment type="subcellular location">
    <subcellularLocation>
        <location evidence="1 11">Membrane</location>
        <topology evidence="1 11">Multi-pass membrane protein</topology>
    </subcellularLocation>
</comment>
<dbReference type="GO" id="GO:0034765">
    <property type="term" value="P:regulation of monoatomic ion transmembrane transport"/>
    <property type="evidence" value="ECO:0007669"/>
    <property type="project" value="TreeGrafter"/>
</dbReference>
<evidence type="ECO:0000256" key="4">
    <source>
        <dbReference type="ARBA" id="ARBA00022692"/>
    </source>
</evidence>
<dbReference type="Gene3D" id="1.10.287.70">
    <property type="match status" value="1"/>
</dbReference>
<keyword evidence="2 11" id="KW-0813">Transport</keyword>
<protein>
    <submittedName>
        <fullName evidence="16">G-activated inward rectifier potassium channel 3-like</fullName>
    </submittedName>
</protein>
<keyword evidence="9 13" id="KW-0472">Membrane</keyword>
<dbReference type="Pfam" id="PF01007">
    <property type="entry name" value="IRK"/>
    <property type="match status" value="1"/>
</dbReference>
<dbReference type="OrthoDB" id="273257at2759"/>
<dbReference type="PANTHER" id="PTHR11767:SF102">
    <property type="entry name" value="INWARDLY RECTIFYING POTASSIUM CHANNEL 1, ISOFORM F"/>
    <property type="match status" value="1"/>
</dbReference>
<name>A0A3M7PX78_BRAPC</name>
<organism evidence="16 17">
    <name type="scientific">Brachionus plicatilis</name>
    <name type="common">Marine rotifer</name>
    <name type="synonym">Brachionus muelleri</name>
    <dbReference type="NCBI Taxonomy" id="10195"/>
    <lineage>
        <taxon>Eukaryota</taxon>
        <taxon>Metazoa</taxon>
        <taxon>Spiralia</taxon>
        <taxon>Gnathifera</taxon>
        <taxon>Rotifera</taxon>
        <taxon>Eurotatoria</taxon>
        <taxon>Monogononta</taxon>
        <taxon>Pseudotrocha</taxon>
        <taxon>Ploima</taxon>
        <taxon>Brachionidae</taxon>
        <taxon>Brachionus</taxon>
    </lineage>
</organism>
<evidence type="ECO:0000256" key="10">
    <source>
        <dbReference type="ARBA" id="ARBA00023303"/>
    </source>
</evidence>
<accession>A0A3M7PX78</accession>
<dbReference type="InterPro" id="IPR013518">
    <property type="entry name" value="K_chnl_inward-rec_Kir_cyto"/>
</dbReference>
<keyword evidence="3 11" id="KW-0633">Potassium transport</keyword>
<dbReference type="GO" id="GO:0005886">
    <property type="term" value="C:plasma membrane"/>
    <property type="evidence" value="ECO:0007669"/>
    <property type="project" value="TreeGrafter"/>
</dbReference>
<keyword evidence="7 13" id="KW-1133">Transmembrane helix</keyword>
<dbReference type="Proteomes" id="UP000276133">
    <property type="component" value="Unassembled WGS sequence"/>
</dbReference>
<dbReference type="GO" id="GO:1990573">
    <property type="term" value="P:potassium ion import across plasma membrane"/>
    <property type="evidence" value="ECO:0007669"/>
    <property type="project" value="TreeGrafter"/>
</dbReference>
<keyword evidence="10 11" id="KW-0407">Ion channel</keyword>
<evidence type="ECO:0000256" key="3">
    <source>
        <dbReference type="ARBA" id="ARBA00022538"/>
    </source>
</evidence>
<dbReference type="InterPro" id="IPR040445">
    <property type="entry name" value="Kir_TM"/>
</dbReference>
<evidence type="ECO:0000313" key="16">
    <source>
        <dbReference type="EMBL" id="RNA03385.1"/>
    </source>
</evidence>
<keyword evidence="5 11" id="KW-0851">Voltage-gated channel</keyword>
<evidence type="ECO:0000256" key="1">
    <source>
        <dbReference type="ARBA" id="ARBA00004141"/>
    </source>
</evidence>
<evidence type="ECO:0000256" key="12">
    <source>
        <dbReference type="SAM" id="MobiDB-lite"/>
    </source>
</evidence>
<reference evidence="16 17" key="1">
    <citation type="journal article" date="2018" name="Sci. Rep.">
        <title>Genomic signatures of local adaptation to the degree of environmental predictability in rotifers.</title>
        <authorList>
            <person name="Franch-Gras L."/>
            <person name="Hahn C."/>
            <person name="Garcia-Roger E.M."/>
            <person name="Carmona M.J."/>
            <person name="Serra M."/>
            <person name="Gomez A."/>
        </authorList>
    </citation>
    <scope>NUCLEOTIDE SEQUENCE [LARGE SCALE GENOMIC DNA]</scope>
    <source>
        <strain evidence="16">HYR1</strain>
    </source>
</reference>
<comment type="caution">
    <text evidence="16">The sequence shown here is derived from an EMBL/GenBank/DDBJ whole genome shotgun (WGS) entry which is preliminary data.</text>
</comment>
<feature type="region of interest" description="Disordered" evidence="12">
    <location>
        <begin position="436"/>
        <end position="456"/>
    </location>
</feature>
<feature type="domain" description="Potassium channel inwardly rectifying transmembrane" evidence="14">
    <location>
        <begin position="78"/>
        <end position="158"/>
    </location>
</feature>
<gene>
    <name evidence="16" type="ORF">BpHYR1_034565</name>
</gene>
<comment type="similarity">
    <text evidence="11">Belongs to the inward rectifier-type potassium channel (TC 1.A.2.1) family.</text>
</comment>
<evidence type="ECO:0000259" key="14">
    <source>
        <dbReference type="Pfam" id="PF01007"/>
    </source>
</evidence>
<dbReference type="PRINTS" id="PR01320">
    <property type="entry name" value="KIRCHANNEL"/>
</dbReference>
<dbReference type="SUPFAM" id="SSF81324">
    <property type="entry name" value="Voltage-gated potassium channels"/>
    <property type="match status" value="1"/>
</dbReference>
<evidence type="ECO:0000256" key="5">
    <source>
        <dbReference type="ARBA" id="ARBA00022882"/>
    </source>
</evidence>
<dbReference type="GO" id="GO:0005242">
    <property type="term" value="F:inward rectifier potassium channel activity"/>
    <property type="evidence" value="ECO:0007669"/>
    <property type="project" value="InterPro"/>
</dbReference>
<keyword evidence="4 11" id="KW-0812">Transmembrane</keyword>
<dbReference type="STRING" id="10195.A0A3M7PX78"/>
<dbReference type="EMBL" id="REGN01008520">
    <property type="protein sequence ID" value="RNA03385.1"/>
    <property type="molecule type" value="Genomic_DNA"/>
</dbReference>
<sequence>MYIIMRQLRKIGHLIAFYRTYLHGDLDTSAETDQPWHKNKTHELVKVSYLKNAMELIDQVSDSIQTNEKIPTLNQTLGDILRKQASKIRQRQPCVNGIHDFTSALLYSVETQHTIGYGLRYITEECKFAIIFLMLQSCFGIFVQGLVAGVVFAKISRPNKRKRTIIFSHNAVISERDNKLCFMFKIGNIRTSQLSDARLRVSMIKSRKTKEAEFIPFQSYDMKVGFDWSGDNVFFPWPKTVEHIIDEHSPFYHICREYLAEPRSDNLSNLSQELSSEDYEIVVILEGNIETTGASCHIRTSYLPQEILFGYRFVPVYPKFTDFEYLFDYSKFNQIEPVNYDLINLNRSYFNKESRVYDARKEQKNYQLTLQNSNQTGEKTAKQPASLMAVLSSFKTNSADENTVSTVVDEVETEVGKEESKNGRFTVVPVKESKAKGCSEKSKTGSKHSRTSSLPPIKSSPLINQLALITFFEIDEKPFDLSLQTLIY</sequence>
<evidence type="ECO:0000256" key="11">
    <source>
        <dbReference type="RuleBase" id="RU003822"/>
    </source>
</evidence>
<evidence type="ECO:0000256" key="6">
    <source>
        <dbReference type="ARBA" id="ARBA00022958"/>
    </source>
</evidence>
<evidence type="ECO:0000256" key="13">
    <source>
        <dbReference type="SAM" id="Phobius"/>
    </source>
</evidence>
<dbReference type="AlphaFoldDB" id="A0A3M7PX78"/>
<evidence type="ECO:0000259" key="15">
    <source>
        <dbReference type="Pfam" id="PF17655"/>
    </source>
</evidence>
<keyword evidence="17" id="KW-1185">Reference proteome</keyword>
<dbReference type="InterPro" id="IPR014756">
    <property type="entry name" value="Ig_E-set"/>
</dbReference>
<dbReference type="GO" id="GO:0034702">
    <property type="term" value="C:monoatomic ion channel complex"/>
    <property type="evidence" value="ECO:0007669"/>
    <property type="project" value="UniProtKB-KW"/>
</dbReference>
<dbReference type="Gene3D" id="2.60.40.1400">
    <property type="entry name" value="G protein-activated inward rectifier potassium channel 1"/>
    <property type="match status" value="1"/>
</dbReference>
<dbReference type="InterPro" id="IPR041647">
    <property type="entry name" value="IRK_C"/>
</dbReference>
<dbReference type="Pfam" id="PF17655">
    <property type="entry name" value="IRK_C"/>
    <property type="match status" value="1"/>
</dbReference>
<evidence type="ECO:0000256" key="2">
    <source>
        <dbReference type="ARBA" id="ARBA00022448"/>
    </source>
</evidence>